<evidence type="ECO:0000256" key="1">
    <source>
        <dbReference type="SAM" id="MobiDB-lite"/>
    </source>
</evidence>
<evidence type="ECO:0000313" key="2">
    <source>
        <dbReference type="EMBL" id="KAF3209698.1"/>
    </source>
</evidence>
<accession>A0A8H8V7X3</accession>
<protein>
    <recommendedName>
        <fullName evidence="4">Integral membrane protein</fullName>
    </recommendedName>
</protein>
<name>A0A8H8V7X3_ORBOL</name>
<sequence>MYGYVTDGKLLSVNVSILTVVELNLAIICSSAPAIRALIIHYAPRLLNVYSQSTRRVRRPSDKDIKQLELSNSSEEEDDGSTTYTISVGINVRQGDYPMSPGGGAVTLGGGGLRPGDVEKGSPVGSVRSMRRLA</sequence>
<feature type="region of interest" description="Disordered" evidence="1">
    <location>
        <begin position="58"/>
        <end position="82"/>
    </location>
</feature>
<evidence type="ECO:0008006" key="4">
    <source>
        <dbReference type="Google" id="ProtNLM"/>
    </source>
</evidence>
<organism evidence="2 3">
    <name type="scientific">Orbilia oligospora</name>
    <name type="common">Nematode-trapping fungus</name>
    <name type="synonym">Arthrobotrys oligospora</name>
    <dbReference type="NCBI Taxonomy" id="2813651"/>
    <lineage>
        <taxon>Eukaryota</taxon>
        <taxon>Fungi</taxon>
        <taxon>Dikarya</taxon>
        <taxon>Ascomycota</taxon>
        <taxon>Pezizomycotina</taxon>
        <taxon>Orbiliomycetes</taxon>
        <taxon>Orbiliales</taxon>
        <taxon>Orbiliaceae</taxon>
        <taxon>Orbilia</taxon>
    </lineage>
</organism>
<comment type="caution">
    <text evidence="2">The sequence shown here is derived from an EMBL/GenBank/DDBJ whole genome shotgun (WGS) entry which is preliminary data.</text>
</comment>
<reference evidence="2" key="1">
    <citation type="submission" date="2019-06" db="EMBL/GenBank/DDBJ databases">
        <authorList>
            <person name="Palmer J.M."/>
        </authorList>
    </citation>
    <scope>NUCLEOTIDE SEQUENCE</scope>
    <source>
        <strain evidence="2">TWF679</strain>
    </source>
</reference>
<proteinExistence type="predicted"/>
<dbReference type="Proteomes" id="UP000614610">
    <property type="component" value="Unassembled WGS sequence"/>
</dbReference>
<feature type="region of interest" description="Disordered" evidence="1">
    <location>
        <begin position="101"/>
        <end position="134"/>
    </location>
</feature>
<dbReference type="EMBL" id="WIWT01000041">
    <property type="protein sequence ID" value="KAF3209698.1"/>
    <property type="molecule type" value="Genomic_DNA"/>
</dbReference>
<dbReference type="AlphaFoldDB" id="A0A8H8V7X3"/>
<evidence type="ECO:0000313" key="3">
    <source>
        <dbReference type="Proteomes" id="UP000614610"/>
    </source>
</evidence>
<gene>
    <name evidence="2" type="ORF">TWF679_007235</name>
</gene>
<dbReference type="OrthoDB" id="5329176at2759"/>
<feature type="compositionally biased region" description="Gly residues" evidence="1">
    <location>
        <begin position="101"/>
        <end position="114"/>
    </location>
</feature>